<evidence type="ECO:0000313" key="3">
    <source>
        <dbReference type="Proteomes" id="UP001632038"/>
    </source>
</evidence>
<reference evidence="3" key="1">
    <citation type="journal article" date="2024" name="IScience">
        <title>Strigolactones Initiate the Formation of Haustorium-like Structures in Castilleja.</title>
        <authorList>
            <person name="Buerger M."/>
            <person name="Peterson D."/>
            <person name="Chory J."/>
        </authorList>
    </citation>
    <scope>NUCLEOTIDE SEQUENCE [LARGE SCALE GENOMIC DNA]</scope>
</reference>
<organism evidence="2 3">
    <name type="scientific">Castilleja foliolosa</name>
    <dbReference type="NCBI Taxonomy" id="1961234"/>
    <lineage>
        <taxon>Eukaryota</taxon>
        <taxon>Viridiplantae</taxon>
        <taxon>Streptophyta</taxon>
        <taxon>Embryophyta</taxon>
        <taxon>Tracheophyta</taxon>
        <taxon>Spermatophyta</taxon>
        <taxon>Magnoliopsida</taxon>
        <taxon>eudicotyledons</taxon>
        <taxon>Gunneridae</taxon>
        <taxon>Pentapetalae</taxon>
        <taxon>asterids</taxon>
        <taxon>lamiids</taxon>
        <taxon>Lamiales</taxon>
        <taxon>Orobanchaceae</taxon>
        <taxon>Pedicularideae</taxon>
        <taxon>Castillejinae</taxon>
        <taxon>Castilleja</taxon>
    </lineage>
</organism>
<keyword evidence="1" id="KW-1133">Transmembrane helix</keyword>
<proteinExistence type="predicted"/>
<feature type="transmembrane region" description="Helical" evidence="1">
    <location>
        <begin position="16"/>
        <end position="38"/>
    </location>
</feature>
<protein>
    <submittedName>
        <fullName evidence="2">Uncharacterized protein</fullName>
    </submittedName>
</protein>
<keyword evidence="1" id="KW-0472">Membrane</keyword>
<gene>
    <name evidence="2" type="ORF">CASFOL_026739</name>
</gene>
<dbReference type="AlphaFoldDB" id="A0ABD3CIW2"/>
<accession>A0ABD3CIW2</accession>
<evidence type="ECO:0000313" key="2">
    <source>
        <dbReference type="EMBL" id="KAL3629517.1"/>
    </source>
</evidence>
<comment type="caution">
    <text evidence="2">The sequence shown here is derived from an EMBL/GenBank/DDBJ whole genome shotgun (WGS) entry which is preliminary data.</text>
</comment>
<sequence length="152" mass="17931">MMVEAYEFSAPRFYSILLKFCIITQPYFIYSFCSWLLLHFVDCHTKLATGLEAATRSRAARYLVTQRPWLVDGKMMYNDRRMINENPVKVPFKNDLTAPREEYSQQQYLKRSSIVDNQPHKYQAMMFENIQRRDAVEVSEDDESAKTSSSMD</sequence>
<dbReference type="EMBL" id="JAVIJP010000034">
    <property type="protein sequence ID" value="KAL3629517.1"/>
    <property type="molecule type" value="Genomic_DNA"/>
</dbReference>
<keyword evidence="3" id="KW-1185">Reference proteome</keyword>
<dbReference type="Proteomes" id="UP001632038">
    <property type="component" value="Unassembled WGS sequence"/>
</dbReference>
<keyword evidence="1" id="KW-0812">Transmembrane</keyword>
<name>A0ABD3CIW2_9LAMI</name>
<evidence type="ECO:0000256" key="1">
    <source>
        <dbReference type="SAM" id="Phobius"/>
    </source>
</evidence>